<comment type="caution">
    <text evidence="2">The sequence shown here is derived from an EMBL/GenBank/DDBJ whole genome shotgun (WGS) entry which is preliminary data.</text>
</comment>
<dbReference type="PANTHER" id="PTHR31672">
    <property type="entry name" value="BNACNNG10540D PROTEIN"/>
    <property type="match status" value="1"/>
</dbReference>
<reference evidence="2" key="2">
    <citation type="journal article" date="2023" name="Plants (Basel)">
        <title>Annotation of the Turnera subulata (Passifloraceae) Draft Genome Reveals the S-Locus Evolved after the Divergence of Turneroideae from Passifloroideae in a Stepwise Manner.</title>
        <authorList>
            <person name="Henning P.M."/>
            <person name="Roalson E.H."/>
            <person name="Mir W."/>
            <person name="McCubbin A.G."/>
            <person name="Shore J.S."/>
        </authorList>
    </citation>
    <scope>NUCLEOTIDE SEQUENCE</scope>
    <source>
        <strain evidence="2">F60SS</strain>
    </source>
</reference>
<dbReference type="OrthoDB" id="5319261at2759"/>
<dbReference type="Pfam" id="PF08268">
    <property type="entry name" value="FBA_3"/>
    <property type="match status" value="1"/>
</dbReference>
<protein>
    <recommendedName>
        <fullName evidence="1">F-box domain-containing protein</fullName>
    </recommendedName>
</protein>
<keyword evidence="3" id="KW-1185">Reference proteome</keyword>
<dbReference type="Proteomes" id="UP001141552">
    <property type="component" value="Unassembled WGS sequence"/>
</dbReference>
<proteinExistence type="predicted"/>
<gene>
    <name evidence="2" type="ORF">Tsubulata_014060</name>
</gene>
<sequence>MHPPPSKRPHLIQERPWAAPVRTAAAANKNPRTATGGLFLPQQIMIAIMAKLSVKALTRFKCVSKSFHKVITSPRFHRVHSTQQTQQYPAFLFKLCNTAFHRRQIDPLSFKLVSYFSMTDMGGSILYKFDVQLPEPIRLVLPCCLGVVCFATEMRLLLCNPSIHQLHELPVCPRGVPMMACGFGYVDTDDVKGFKVVELIACLGPKIECWVYTAAGKNQSWRLMDQGCPCLVQEYGYPVFANETIYWKIRRTADVRPAREDDFILGFNLYEEKFRVLTHPVDWTNTTAFGSYTHLVEISGKLSMVQISASWVSIWCLIDPRNCLWSNQKRIAMSSMGRVVSRPPVVAEMKHYGRNGMIIFSSGEDVVMYYDQRQGRFLGQLKLSFFASEFTAYFEGLYPVRS</sequence>
<dbReference type="Pfam" id="PF00646">
    <property type="entry name" value="F-box"/>
    <property type="match status" value="1"/>
</dbReference>
<dbReference type="InterPro" id="IPR017451">
    <property type="entry name" value="F-box-assoc_interact_dom"/>
</dbReference>
<evidence type="ECO:0000313" key="2">
    <source>
        <dbReference type="EMBL" id="KAJ4850025.1"/>
    </source>
</evidence>
<reference evidence="2" key="1">
    <citation type="submission" date="2022-02" db="EMBL/GenBank/DDBJ databases">
        <authorList>
            <person name="Henning P.M."/>
            <person name="McCubbin A.G."/>
            <person name="Shore J.S."/>
        </authorList>
    </citation>
    <scope>NUCLEOTIDE SEQUENCE</scope>
    <source>
        <strain evidence="2">F60SS</strain>
        <tissue evidence="2">Leaves</tissue>
    </source>
</reference>
<evidence type="ECO:0000259" key="1">
    <source>
        <dbReference type="SMART" id="SM00256"/>
    </source>
</evidence>
<dbReference type="InterPro" id="IPR036047">
    <property type="entry name" value="F-box-like_dom_sf"/>
</dbReference>
<dbReference type="SMART" id="SM00256">
    <property type="entry name" value="FBOX"/>
    <property type="match status" value="1"/>
</dbReference>
<accession>A0A9Q0GJA6</accession>
<dbReference type="InterPro" id="IPR013187">
    <property type="entry name" value="F-box-assoc_dom_typ3"/>
</dbReference>
<dbReference type="EMBL" id="JAKUCV010000435">
    <property type="protein sequence ID" value="KAJ4850025.1"/>
    <property type="molecule type" value="Genomic_DNA"/>
</dbReference>
<dbReference type="PANTHER" id="PTHR31672:SF13">
    <property type="entry name" value="F-BOX PROTEIN CPR30-LIKE"/>
    <property type="match status" value="1"/>
</dbReference>
<evidence type="ECO:0000313" key="3">
    <source>
        <dbReference type="Proteomes" id="UP001141552"/>
    </source>
</evidence>
<organism evidence="2 3">
    <name type="scientific">Turnera subulata</name>
    <dbReference type="NCBI Taxonomy" id="218843"/>
    <lineage>
        <taxon>Eukaryota</taxon>
        <taxon>Viridiplantae</taxon>
        <taxon>Streptophyta</taxon>
        <taxon>Embryophyta</taxon>
        <taxon>Tracheophyta</taxon>
        <taxon>Spermatophyta</taxon>
        <taxon>Magnoliopsida</taxon>
        <taxon>eudicotyledons</taxon>
        <taxon>Gunneridae</taxon>
        <taxon>Pentapetalae</taxon>
        <taxon>rosids</taxon>
        <taxon>fabids</taxon>
        <taxon>Malpighiales</taxon>
        <taxon>Passifloraceae</taxon>
        <taxon>Turnera</taxon>
    </lineage>
</organism>
<dbReference type="InterPro" id="IPR001810">
    <property type="entry name" value="F-box_dom"/>
</dbReference>
<dbReference type="SUPFAM" id="SSF81383">
    <property type="entry name" value="F-box domain"/>
    <property type="match status" value="1"/>
</dbReference>
<dbReference type="InterPro" id="IPR050796">
    <property type="entry name" value="SCF_F-box_component"/>
</dbReference>
<name>A0A9Q0GJA6_9ROSI</name>
<feature type="domain" description="F-box" evidence="1">
    <location>
        <begin position="40"/>
        <end position="80"/>
    </location>
</feature>
<dbReference type="NCBIfam" id="TIGR01640">
    <property type="entry name" value="F_box_assoc_1"/>
    <property type="match status" value="1"/>
</dbReference>
<dbReference type="AlphaFoldDB" id="A0A9Q0GJA6"/>